<evidence type="ECO:0000313" key="10">
    <source>
        <dbReference type="EMBL" id="NMW87050.1"/>
    </source>
</evidence>
<name>A0A2X2YGE9_9ACTO</name>
<feature type="binding site" evidence="8">
    <location>
        <position position="101"/>
    </location>
    <ligand>
        <name>Zn(2+)</name>
        <dbReference type="ChEBI" id="CHEBI:29105"/>
    </ligand>
</feature>
<dbReference type="Proteomes" id="UP000553981">
    <property type="component" value="Unassembled WGS sequence"/>
</dbReference>
<comment type="catalytic activity">
    <reaction evidence="1">
        <text>D-mannose 6-phosphate = D-fructose 6-phosphate</text>
        <dbReference type="Rhea" id="RHEA:12356"/>
        <dbReference type="ChEBI" id="CHEBI:58735"/>
        <dbReference type="ChEBI" id="CHEBI:61527"/>
        <dbReference type="EC" id="5.3.1.8"/>
    </reaction>
</comment>
<protein>
    <recommendedName>
        <fullName evidence="3">mannose-6-phosphate isomerase</fullName>
        <ecNumber evidence="3">5.3.1.8</ecNumber>
    </recommendedName>
</protein>
<dbReference type="InterPro" id="IPR014710">
    <property type="entry name" value="RmlC-like_jellyroll"/>
</dbReference>
<dbReference type="GO" id="GO:0004476">
    <property type="term" value="F:mannose-6-phosphate isomerase activity"/>
    <property type="evidence" value="ECO:0007669"/>
    <property type="project" value="UniProtKB-EC"/>
</dbReference>
<dbReference type="Pfam" id="PF20511">
    <property type="entry name" value="PMI_typeI_cat"/>
    <property type="match status" value="1"/>
</dbReference>
<feature type="domain" description="Phosphomannose isomerase type I catalytic" evidence="9">
    <location>
        <begin position="9"/>
        <end position="153"/>
    </location>
</feature>
<dbReference type="CDD" id="cd07011">
    <property type="entry name" value="cupin_PMI_type_I_N"/>
    <property type="match status" value="1"/>
</dbReference>
<evidence type="ECO:0000256" key="6">
    <source>
        <dbReference type="ARBA" id="ARBA00023235"/>
    </source>
</evidence>
<dbReference type="InterPro" id="IPR001250">
    <property type="entry name" value="Man6P_Isoase-1"/>
</dbReference>
<dbReference type="AlphaFoldDB" id="A0A2X2YGE9"/>
<dbReference type="Gene3D" id="2.60.120.10">
    <property type="entry name" value="Jelly Rolls"/>
    <property type="match status" value="2"/>
</dbReference>
<feature type="binding site" evidence="8">
    <location>
        <position position="268"/>
    </location>
    <ligand>
        <name>Zn(2+)</name>
        <dbReference type="ChEBI" id="CHEBI:29105"/>
    </ligand>
</feature>
<dbReference type="GeneID" id="55565210"/>
<evidence type="ECO:0000256" key="4">
    <source>
        <dbReference type="ARBA" id="ARBA00022723"/>
    </source>
</evidence>
<evidence type="ECO:0000313" key="12">
    <source>
        <dbReference type="Proteomes" id="UP000250245"/>
    </source>
</evidence>
<evidence type="ECO:0000313" key="13">
    <source>
        <dbReference type="Proteomes" id="UP000553981"/>
    </source>
</evidence>
<dbReference type="SUPFAM" id="SSF51182">
    <property type="entry name" value="RmlC-like cupins"/>
    <property type="match status" value="1"/>
</dbReference>
<dbReference type="EC" id="5.3.1.8" evidence="3"/>
<dbReference type="PANTHER" id="PTHR10309">
    <property type="entry name" value="MANNOSE-6-PHOSPHATE ISOMERASE"/>
    <property type="match status" value="1"/>
</dbReference>
<comment type="cofactor">
    <cofactor evidence="8">
        <name>Zn(2+)</name>
        <dbReference type="ChEBI" id="CHEBI:29105"/>
    </cofactor>
    <text evidence="8">Binds 1 zinc ion per subunit.</text>
</comment>
<dbReference type="PRINTS" id="PR00714">
    <property type="entry name" value="MAN6PISMRASE"/>
</dbReference>
<evidence type="ECO:0000256" key="2">
    <source>
        <dbReference type="ARBA" id="ARBA00010772"/>
    </source>
</evidence>
<dbReference type="EMBL" id="UASJ01000001">
    <property type="protein sequence ID" value="SQB65448.1"/>
    <property type="molecule type" value="Genomic_DNA"/>
</dbReference>
<dbReference type="InterPro" id="IPR046457">
    <property type="entry name" value="PMI_typeI_cat"/>
</dbReference>
<reference evidence="11 12" key="1">
    <citation type="submission" date="2018-06" db="EMBL/GenBank/DDBJ databases">
        <authorList>
            <consortium name="Pathogen Informatics"/>
            <person name="Doyle S."/>
        </authorList>
    </citation>
    <scope>NUCLEOTIDE SEQUENCE [LARGE SCALE GENOMIC DNA]</scope>
    <source>
        <strain evidence="11 12">NCTC11820</strain>
    </source>
</reference>
<evidence type="ECO:0000256" key="3">
    <source>
        <dbReference type="ARBA" id="ARBA00011956"/>
    </source>
</evidence>
<evidence type="ECO:0000256" key="5">
    <source>
        <dbReference type="ARBA" id="ARBA00022833"/>
    </source>
</evidence>
<dbReference type="PANTHER" id="PTHR10309:SF0">
    <property type="entry name" value="MANNOSE-6-PHOSPHATE ISOMERASE"/>
    <property type="match status" value="1"/>
</dbReference>
<evidence type="ECO:0000256" key="8">
    <source>
        <dbReference type="PIRSR" id="PIRSR001480-2"/>
    </source>
</evidence>
<sequence length="403" mass="43625">MERIGGIEKRYAWGSDSAIQERFGIGTPGQTLAEVWFGAHQLSPSVLLDESGQVEEDPLTLEDWIAADPVGTLGASVVERFGPRLPYLMKFIAPKRPLSLQVHPDKSRAEARYKAEDLAGIPLDSPQRLYKDPNYKPELIYAITKFEALAGFRAPRRIIEIFADLDTELAVQIVSMLRVNTSPQGIRTVVDRLLSPHTTPQAAQVEATVAAMTDRLQAGTSPSVRVDRTVMGLARSYPGDAGVIVAAMLNPVTLRPGEVLFTPPGGIHAYLSGLGVEVMASSDNVLRAGLTEKHVDCQELLNCLDYVAAPPVRIAPEWVTESTQVFYAPVDDFEFSVTRLDGRELALPGHGGRLILCLEGTPTMRDGATAGLVLHPGEVVFVRADKVPVYAAGTGVVLQTDIP</sequence>
<evidence type="ECO:0000313" key="11">
    <source>
        <dbReference type="EMBL" id="SQB65448.1"/>
    </source>
</evidence>
<dbReference type="NCBIfam" id="TIGR00218">
    <property type="entry name" value="manA"/>
    <property type="match status" value="1"/>
</dbReference>
<reference evidence="10 13" key="2">
    <citation type="submission" date="2020-04" db="EMBL/GenBank/DDBJ databases">
        <title>Antimicrobial susceptibility and clonality of vaginal-derived multi-drug resistant Mobiluncus isolates in China.</title>
        <authorList>
            <person name="Zhang X."/>
        </authorList>
    </citation>
    <scope>NUCLEOTIDE SEQUENCE [LARGE SCALE GENOMIC DNA]</scope>
    <source>
        <strain evidence="10 13">19</strain>
    </source>
</reference>
<keyword evidence="5 8" id="KW-0862">Zinc</keyword>
<dbReference type="InterPro" id="IPR011051">
    <property type="entry name" value="RmlC_Cupin_sf"/>
</dbReference>
<feature type="active site" evidence="7">
    <location>
        <position position="287"/>
    </location>
</feature>
<keyword evidence="6 11" id="KW-0413">Isomerase</keyword>
<dbReference type="GO" id="GO:0005975">
    <property type="term" value="P:carbohydrate metabolic process"/>
    <property type="evidence" value="ECO:0007669"/>
    <property type="project" value="InterPro"/>
</dbReference>
<dbReference type="EMBL" id="JABCUI010000002">
    <property type="protein sequence ID" value="NMW87050.1"/>
    <property type="molecule type" value="Genomic_DNA"/>
</dbReference>
<comment type="similarity">
    <text evidence="2">Belongs to the mannose-6-phosphate isomerase type 1 family.</text>
</comment>
<dbReference type="GO" id="GO:0005829">
    <property type="term" value="C:cytosol"/>
    <property type="evidence" value="ECO:0007669"/>
    <property type="project" value="TreeGrafter"/>
</dbReference>
<dbReference type="Gene3D" id="1.10.441.10">
    <property type="entry name" value="Phosphomannose Isomerase, domain 2"/>
    <property type="match status" value="1"/>
</dbReference>
<dbReference type="OMA" id="DIGLFCG"/>
<dbReference type="InterPro" id="IPR016305">
    <property type="entry name" value="Mannose-6-P_Isomerase"/>
</dbReference>
<dbReference type="GO" id="GO:0008270">
    <property type="term" value="F:zinc ion binding"/>
    <property type="evidence" value="ECO:0007669"/>
    <property type="project" value="InterPro"/>
</dbReference>
<dbReference type="Proteomes" id="UP000250245">
    <property type="component" value="Unassembled WGS sequence"/>
</dbReference>
<evidence type="ECO:0000256" key="7">
    <source>
        <dbReference type="PIRSR" id="PIRSR001480-1"/>
    </source>
</evidence>
<dbReference type="GO" id="GO:0009298">
    <property type="term" value="P:GDP-mannose biosynthetic process"/>
    <property type="evidence" value="ECO:0007669"/>
    <property type="project" value="InterPro"/>
</dbReference>
<feature type="binding site" evidence="8">
    <location>
        <position position="138"/>
    </location>
    <ligand>
        <name>Zn(2+)</name>
        <dbReference type="ChEBI" id="CHEBI:29105"/>
    </ligand>
</feature>
<evidence type="ECO:0000256" key="1">
    <source>
        <dbReference type="ARBA" id="ARBA00000757"/>
    </source>
</evidence>
<dbReference type="RefSeq" id="WP_013189120.1">
    <property type="nucleotide sequence ID" value="NZ_CP068112.1"/>
</dbReference>
<proteinExistence type="inferred from homology"/>
<evidence type="ECO:0000259" key="9">
    <source>
        <dbReference type="Pfam" id="PF20511"/>
    </source>
</evidence>
<keyword evidence="4 8" id="KW-0479">Metal-binding</keyword>
<gene>
    <name evidence="11" type="primary">manA</name>
    <name evidence="10" type="ORF">HHJ67_04700</name>
    <name evidence="11" type="ORF">NCTC11820_01515</name>
</gene>
<organism evidence="11 12">
    <name type="scientific">Mobiluncus curtisii</name>
    <dbReference type="NCBI Taxonomy" id="2051"/>
    <lineage>
        <taxon>Bacteria</taxon>
        <taxon>Bacillati</taxon>
        <taxon>Actinomycetota</taxon>
        <taxon>Actinomycetes</taxon>
        <taxon>Actinomycetales</taxon>
        <taxon>Actinomycetaceae</taxon>
        <taxon>Mobiluncus</taxon>
    </lineage>
</organism>
<accession>A0A2X2YGE9</accession>
<feature type="binding site" evidence="8">
    <location>
        <position position="103"/>
    </location>
    <ligand>
        <name>Zn(2+)</name>
        <dbReference type="ChEBI" id="CHEBI:29105"/>
    </ligand>
</feature>
<dbReference type="PIRSF" id="PIRSF001480">
    <property type="entry name" value="Mannose-6-phosphate_isomerase"/>
    <property type="match status" value="1"/>
</dbReference>